<evidence type="ECO:0000256" key="1">
    <source>
        <dbReference type="SAM" id="MobiDB-lite"/>
    </source>
</evidence>
<organism evidence="3 4">
    <name type="scientific">Microbotryum silenes-dioicae</name>
    <dbReference type="NCBI Taxonomy" id="796604"/>
    <lineage>
        <taxon>Eukaryota</taxon>
        <taxon>Fungi</taxon>
        <taxon>Dikarya</taxon>
        <taxon>Basidiomycota</taxon>
        <taxon>Pucciniomycotina</taxon>
        <taxon>Microbotryomycetes</taxon>
        <taxon>Microbotryales</taxon>
        <taxon>Microbotryaceae</taxon>
        <taxon>Microbotryum</taxon>
    </lineage>
</organism>
<dbReference type="PANTHER" id="PTHR46590">
    <property type="entry name" value="PHOSPHATIDYLINOSITOL TRANSFER PROTEIN CSR1-RELATED"/>
    <property type="match status" value="1"/>
</dbReference>
<feature type="compositionally biased region" description="Polar residues" evidence="1">
    <location>
        <begin position="401"/>
        <end position="418"/>
    </location>
</feature>
<evidence type="ECO:0000313" key="4">
    <source>
        <dbReference type="Proteomes" id="UP000249464"/>
    </source>
</evidence>
<dbReference type="SMART" id="SM00516">
    <property type="entry name" value="SEC14"/>
    <property type="match status" value="1"/>
</dbReference>
<dbReference type="CDD" id="cd00170">
    <property type="entry name" value="SEC14"/>
    <property type="match status" value="1"/>
</dbReference>
<name>A0A2X0PBY2_9BASI</name>
<dbReference type="STRING" id="796604.A0A2X0PBY2"/>
<feature type="compositionally biased region" description="Low complexity" evidence="1">
    <location>
        <begin position="560"/>
        <end position="581"/>
    </location>
</feature>
<protein>
    <submittedName>
        <fullName evidence="3">BQ5605_C031g10926 protein</fullName>
    </submittedName>
</protein>
<reference evidence="3 4" key="1">
    <citation type="submission" date="2016-11" db="EMBL/GenBank/DDBJ databases">
        <authorList>
            <person name="Jaros S."/>
            <person name="Januszkiewicz K."/>
            <person name="Wedrychowicz H."/>
        </authorList>
    </citation>
    <scope>NUCLEOTIDE SEQUENCE [LARGE SCALE GENOMIC DNA]</scope>
</reference>
<dbReference type="InterPro" id="IPR001251">
    <property type="entry name" value="CRAL-TRIO_dom"/>
</dbReference>
<feature type="domain" description="CRAL-TRIO" evidence="2">
    <location>
        <begin position="105"/>
        <end position="279"/>
    </location>
</feature>
<feature type="compositionally biased region" description="Polar residues" evidence="1">
    <location>
        <begin position="323"/>
        <end position="338"/>
    </location>
</feature>
<feature type="compositionally biased region" description="Acidic residues" evidence="1">
    <location>
        <begin position="544"/>
        <end position="557"/>
    </location>
</feature>
<feature type="region of interest" description="Disordered" evidence="1">
    <location>
        <begin position="522"/>
        <end position="581"/>
    </location>
</feature>
<dbReference type="InterPro" id="IPR052432">
    <property type="entry name" value="PITP/CRAL-TRIO"/>
</dbReference>
<dbReference type="SUPFAM" id="SSF52087">
    <property type="entry name" value="CRAL/TRIO domain"/>
    <property type="match status" value="1"/>
</dbReference>
<feature type="compositionally biased region" description="Polar residues" evidence="1">
    <location>
        <begin position="346"/>
        <end position="356"/>
    </location>
</feature>
<dbReference type="InterPro" id="IPR036865">
    <property type="entry name" value="CRAL-TRIO_dom_sf"/>
</dbReference>
<dbReference type="PANTHER" id="PTHR46590:SF4">
    <property type="entry name" value="CRAL-TRIO DOMAIN-CONTAINING PROTEIN"/>
    <property type="match status" value="1"/>
</dbReference>
<gene>
    <name evidence="3" type="primary">BQ5605_C031g10926</name>
    <name evidence="3" type="ORF">BQ5605_C031G10926</name>
</gene>
<feature type="region of interest" description="Disordered" evidence="1">
    <location>
        <begin position="296"/>
        <end position="420"/>
    </location>
</feature>
<dbReference type="AlphaFoldDB" id="A0A2X0PBY2"/>
<feature type="region of interest" description="Disordered" evidence="1">
    <location>
        <begin position="732"/>
        <end position="756"/>
    </location>
</feature>
<dbReference type="Pfam" id="PF00650">
    <property type="entry name" value="CRAL_TRIO"/>
    <property type="match status" value="1"/>
</dbReference>
<evidence type="ECO:0000259" key="2">
    <source>
        <dbReference type="PROSITE" id="PS50191"/>
    </source>
</evidence>
<accession>A0A2X0PBY2</accession>
<evidence type="ECO:0000313" key="3">
    <source>
        <dbReference type="EMBL" id="SGZ06225.1"/>
    </source>
</evidence>
<proteinExistence type="predicted"/>
<feature type="compositionally biased region" description="Polar residues" evidence="1">
    <location>
        <begin position="301"/>
        <end position="310"/>
    </location>
</feature>
<dbReference type="Gene3D" id="3.40.525.10">
    <property type="entry name" value="CRAL-TRIO lipid binding domain"/>
    <property type="match status" value="1"/>
</dbReference>
<feature type="region of interest" description="Disordered" evidence="1">
    <location>
        <begin position="623"/>
        <end position="644"/>
    </location>
</feature>
<dbReference type="EMBL" id="FQNC01000068">
    <property type="protein sequence ID" value="SGZ06225.1"/>
    <property type="molecule type" value="Genomic_DNA"/>
</dbReference>
<feature type="compositionally biased region" description="Low complexity" evidence="1">
    <location>
        <begin position="739"/>
        <end position="753"/>
    </location>
</feature>
<sequence>MTGGATVESLRARHDAITQQYHEHLPLVHQVQNDCLDELIASLGTEFDLSDEAIKAAKAFLNDPYTVFRFCRRARFSAPAAYKLLQATLSYRLSSSFTSLSHQSIDPIYLETPLFFFHPSLRDRFGRPCGVLNLRRVTRTEDGQLDELKNFVKFGWEVARKWLTALSKEADRQEEEGKDQVMLQIVMIVDLEGAGMANLEVELLPFFMDMLKQHFPGMVGAIFVLNYGWMYAGMWQLAKRVLPNTALERILFPTKTDLLEFFDEDHLLIEHGGKVDYEYTPANPIFTTYSPTPLPLALRSAPNSPRTSAYPSPSPSPSPSSSTLHSDVFQSATNSRATTPGHPRRSSTNENLSNRAPRNMLMTPASPLQKTSLELSSHTQASSPSSVTSPLPGVQLLPASPITSTTPLTSKQTVTPTKSRLRGFALPIPTLWRRSPRATPTATAHDPLASDTSPGEAVEQTRHESNGLGSGALIPTTIASGAAGALRRVTSFADLQERLAATQAAIQSDDSGSEADDILEETSFREEGTEGPETVLSSRGTSLVDEEEDGAEGEGEEGASRIGSTVTSGRSSRFSSRAASRDVSPSRRHLYLHASRLSSARLGGSQTDLSPYNISNPYYGYPAVVPSRSVDPTKVPRPHHERRRKRDLVRTLTYLAALRFLSLHRNLKARIEFVVRVLLRLVTLRNPRVAQTRMAMKERTLESSTCSKAATAATITRGGHVHFADSSLDASKASTLRGNPNRSSSSTPTRISSAGKPPSVRFAVPYHPAFDSLSHFDRYIYAFLFFIVLRTPSRREKLRLGIKRVMYNTPLVVAKTVTFSGQGKKREWVRGIVGGVGERMIDWARKEVSTGALGPPGGGRPRTFVETDKVPFGQNVQALPVAMTSRIDSIWFFFTTTTNKSMELQQTHSCRCSVDGLDGLCQHDFHAESESLLPPHVQSVLLPS</sequence>
<dbReference type="PROSITE" id="PS50191">
    <property type="entry name" value="CRAL_TRIO"/>
    <property type="match status" value="1"/>
</dbReference>
<keyword evidence="4" id="KW-1185">Reference proteome</keyword>
<feature type="region of interest" description="Disordered" evidence="1">
    <location>
        <begin position="433"/>
        <end position="473"/>
    </location>
</feature>
<dbReference type="Proteomes" id="UP000249464">
    <property type="component" value="Unassembled WGS sequence"/>
</dbReference>
<feature type="compositionally biased region" description="Polar residues" evidence="1">
    <location>
        <begin position="366"/>
        <end position="389"/>
    </location>
</feature>